<sequence>MYHSPSEAVSEPQRRGFAVEEPQGRGESDRDDLSVAGVQPFIELTGEWTHQVILQRDDICSLTLKKYNITILFFI</sequence>
<feature type="region of interest" description="Disordered" evidence="1">
    <location>
        <begin position="1"/>
        <end position="33"/>
    </location>
</feature>
<gene>
    <name evidence="2" type="ORF">KC01_LOCUS32029</name>
</gene>
<organism evidence="2 3">
    <name type="scientific">Knipowitschia caucasica</name>
    <name type="common">Caucasian dwarf goby</name>
    <name type="synonym">Pomatoschistus caucasicus</name>
    <dbReference type="NCBI Taxonomy" id="637954"/>
    <lineage>
        <taxon>Eukaryota</taxon>
        <taxon>Metazoa</taxon>
        <taxon>Chordata</taxon>
        <taxon>Craniata</taxon>
        <taxon>Vertebrata</taxon>
        <taxon>Euteleostomi</taxon>
        <taxon>Actinopterygii</taxon>
        <taxon>Neopterygii</taxon>
        <taxon>Teleostei</taxon>
        <taxon>Neoteleostei</taxon>
        <taxon>Acanthomorphata</taxon>
        <taxon>Gobiaria</taxon>
        <taxon>Gobiiformes</taxon>
        <taxon>Gobioidei</taxon>
        <taxon>Gobiidae</taxon>
        <taxon>Gobiinae</taxon>
        <taxon>Knipowitschia</taxon>
    </lineage>
</organism>
<evidence type="ECO:0000313" key="2">
    <source>
        <dbReference type="EMBL" id="CAL1604533.1"/>
    </source>
</evidence>
<evidence type="ECO:0000313" key="3">
    <source>
        <dbReference type="Proteomes" id="UP001497482"/>
    </source>
</evidence>
<protein>
    <submittedName>
        <fullName evidence="2">Uncharacterized protein</fullName>
    </submittedName>
</protein>
<keyword evidence="3" id="KW-1185">Reference proteome</keyword>
<proteinExistence type="predicted"/>
<feature type="compositionally biased region" description="Basic and acidic residues" evidence="1">
    <location>
        <begin position="12"/>
        <end position="33"/>
    </location>
</feature>
<evidence type="ECO:0000256" key="1">
    <source>
        <dbReference type="SAM" id="MobiDB-lite"/>
    </source>
</evidence>
<reference evidence="2 3" key="1">
    <citation type="submission" date="2024-04" db="EMBL/GenBank/DDBJ databases">
        <authorList>
            <person name="Waldvogel A.-M."/>
            <person name="Schoenle A."/>
        </authorList>
    </citation>
    <scope>NUCLEOTIDE SEQUENCE [LARGE SCALE GENOMIC DNA]</scope>
</reference>
<dbReference type="EMBL" id="OZ035826">
    <property type="protein sequence ID" value="CAL1604533.1"/>
    <property type="molecule type" value="Genomic_DNA"/>
</dbReference>
<dbReference type="AlphaFoldDB" id="A0AAV2LUG9"/>
<dbReference type="Proteomes" id="UP001497482">
    <property type="component" value="Chromosome 4"/>
</dbReference>
<accession>A0AAV2LUG9</accession>
<name>A0AAV2LUG9_KNICA</name>